<protein>
    <submittedName>
        <fullName evidence="10">DNA-binding response regulator</fullName>
    </submittedName>
</protein>
<evidence type="ECO:0000313" key="11">
    <source>
        <dbReference type="Proteomes" id="UP001238179"/>
    </source>
</evidence>
<dbReference type="SUPFAM" id="SSF46894">
    <property type="entry name" value="C-terminal effector domain of the bipartite response regulators"/>
    <property type="match status" value="1"/>
</dbReference>
<proteinExistence type="predicted"/>
<dbReference type="InterPro" id="IPR001789">
    <property type="entry name" value="Sig_transdc_resp-reg_receiver"/>
</dbReference>
<dbReference type="InterPro" id="IPR039420">
    <property type="entry name" value="WalR-like"/>
</dbReference>
<dbReference type="InterPro" id="IPR016032">
    <property type="entry name" value="Sig_transdc_resp-reg_C-effctor"/>
</dbReference>
<name>A0AA48H6B3_9BACT</name>
<organism evidence="10 11">
    <name type="scientific">Mesoterricola silvestris</name>
    <dbReference type="NCBI Taxonomy" id="2927979"/>
    <lineage>
        <taxon>Bacteria</taxon>
        <taxon>Pseudomonadati</taxon>
        <taxon>Acidobacteriota</taxon>
        <taxon>Holophagae</taxon>
        <taxon>Holophagales</taxon>
        <taxon>Holophagaceae</taxon>
        <taxon>Mesoterricola</taxon>
    </lineage>
</organism>
<keyword evidence="11" id="KW-1185">Reference proteome</keyword>
<feature type="DNA-binding region" description="OmpR/PhoB-type" evidence="7">
    <location>
        <begin position="126"/>
        <end position="224"/>
    </location>
</feature>
<dbReference type="Pfam" id="PF00486">
    <property type="entry name" value="Trans_reg_C"/>
    <property type="match status" value="1"/>
</dbReference>
<evidence type="ECO:0000256" key="6">
    <source>
        <dbReference type="PROSITE-ProRule" id="PRU00169"/>
    </source>
</evidence>
<keyword evidence="1 6" id="KW-0597">Phosphoprotein</keyword>
<evidence type="ECO:0000256" key="2">
    <source>
        <dbReference type="ARBA" id="ARBA00023012"/>
    </source>
</evidence>
<dbReference type="InterPro" id="IPR011006">
    <property type="entry name" value="CheY-like_superfamily"/>
</dbReference>
<gene>
    <name evidence="10" type="ORF">METEAL_18220</name>
</gene>
<dbReference type="Gene3D" id="6.10.250.690">
    <property type="match status" value="1"/>
</dbReference>
<dbReference type="PANTHER" id="PTHR48111">
    <property type="entry name" value="REGULATOR OF RPOS"/>
    <property type="match status" value="1"/>
</dbReference>
<dbReference type="Proteomes" id="UP001238179">
    <property type="component" value="Chromosome"/>
</dbReference>
<dbReference type="RefSeq" id="WP_316415560.1">
    <property type="nucleotide sequence ID" value="NZ_AP027080.1"/>
</dbReference>
<dbReference type="KEGG" id="msil:METEAL_18220"/>
<evidence type="ECO:0000259" key="8">
    <source>
        <dbReference type="PROSITE" id="PS50110"/>
    </source>
</evidence>
<dbReference type="GO" id="GO:0032993">
    <property type="term" value="C:protein-DNA complex"/>
    <property type="evidence" value="ECO:0007669"/>
    <property type="project" value="TreeGrafter"/>
</dbReference>
<dbReference type="FunFam" id="3.40.50.2300:FF:000001">
    <property type="entry name" value="DNA-binding response regulator PhoB"/>
    <property type="match status" value="1"/>
</dbReference>
<evidence type="ECO:0000256" key="1">
    <source>
        <dbReference type="ARBA" id="ARBA00022553"/>
    </source>
</evidence>
<evidence type="ECO:0000256" key="3">
    <source>
        <dbReference type="ARBA" id="ARBA00023015"/>
    </source>
</evidence>
<evidence type="ECO:0000256" key="4">
    <source>
        <dbReference type="ARBA" id="ARBA00023125"/>
    </source>
</evidence>
<dbReference type="GO" id="GO:0006355">
    <property type="term" value="P:regulation of DNA-templated transcription"/>
    <property type="evidence" value="ECO:0007669"/>
    <property type="project" value="InterPro"/>
</dbReference>
<dbReference type="CDD" id="cd00383">
    <property type="entry name" value="trans_reg_C"/>
    <property type="match status" value="1"/>
</dbReference>
<keyword evidence="2" id="KW-0902">Two-component regulatory system</keyword>
<reference evidence="11" key="1">
    <citation type="journal article" date="2023" name="Int. J. Syst. Evol. Microbiol.">
        <title>Mesoterricola silvestris gen. nov., sp. nov., Mesoterricola sediminis sp. nov., Geothrix oryzae sp. nov., Geothrix edaphica sp. nov., Geothrix rubra sp. nov., and Geothrix limicola sp. nov., six novel members of Acidobacteriota isolated from soils.</title>
        <authorList>
            <person name="Itoh H."/>
            <person name="Sugisawa Y."/>
            <person name="Mise K."/>
            <person name="Xu Z."/>
            <person name="Kuniyasu M."/>
            <person name="Ushijima N."/>
            <person name="Kawano K."/>
            <person name="Kobayashi E."/>
            <person name="Shiratori Y."/>
            <person name="Masuda Y."/>
            <person name="Senoo K."/>
        </authorList>
    </citation>
    <scope>NUCLEOTIDE SEQUENCE [LARGE SCALE GENOMIC DNA]</scope>
    <source>
        <strain evidence="11">W79</strain>
    </source>
</reference>
<feature type="domain" description="OmpR/PhoB-type" evidence="9">
    <location>
        <begin position="126"/>
        <end position="224"/>
    </location>
</feature>
<sequence length="224" mass="25146">MAHLLVVEDELELQQLLVTNLEYEGFSVEVADDGVPALAAHARRRADLILLDLMLPRLDGFKVLEELRKANDDVPVLMLTARGAEADRVKGLSLGADDYLVKPFSVLELVARIRAILRRTRQAEPPKVLTSGPYRFDFAAMTATRDGRNLELTSREMRILEILVTYPGRTHSRSDLLRLAWEADARPSPRTVDVHVANLRKKLGDDDKNRHIATVGGEGYRWTG</sequence>
<dbReference type="PANTHER" id="PTHR48111:SF1">
    <property type="entry name" value="TWO-COMPONENT RESPONSE REGULATOR ORR33"/>
    <property type="match status" value="1"/>
</dbReference>
<dbReference type="Gene3D" id="3.40.50.2300">
    <property type="match status" value="1"/>
</dbReference>
<evidence type="ECO:0000256" key="7">
    <source>
        <dbReference type="PROSITE-ProRule" id="PRU01091"/>
    </source>
</evidence>
<dbReference type="GO" id="GO:0000976">
    <property type="term" value="F:transcription cis-regulatory region binding"/>
    <property type="evidence" value="ECO:0007669"/>
    <property type="project" value="TreeGrafter"/>
</dbReference>
<dbReference type="GO" id="GO:0000156">
    <property type="term" value="F:phosphorelay response regulator activity"/>
    <property type="evidence" value="ECO:0007669"/>
    <property type="project" value="TreeGrafter"/>
</dbReference>
<keyword evidence="3" id="KW-0805">Transcription regulation</keyword>
<dbReference type="SMART" id="SM00448">
    <property type="entry name" value="REC"/>
    <property type="match status" value="1"/>
</dbReference>
<dbReference type="SUPFAM" id="SSF52172">
    <property type="entry name" value="CheY-like"/>
    <property type="match status" value="1"/>
</dbReference>
<dbReference type="PROSITE" id="PS51755">
    <property type="entry name" value="OMPR_PHOB"/>
    <property type="match status" value="1"/>
</dbReference>
<feature type="modified residue" description="4-aspartylphosphate" evidence="6">
    <location>
        <position position="52"/>
    </location>
</feature>
<keyword evidence="5" id="KW-0804">Transcription</keyword>
<dbReference type="Pfam" id="PF00072">
    <property type="entry name" value="Response_reg"/>
    <property type="match status" value="1"/>
</dbReference>
<dbReference type="AlphaFoldDB" id="A0AA48H6B3"/>
<evidence type="ECO:0000259" key="9">
    <source>
        <dbReference type="PROSITE" id="PS51755"/>
    </source>
</evidence>
<keyword evidence="4 7" id="KW-0238">DNA-binding</keyword>
<dbReference type="InterPro" id="IPR001867">
    <property type="entry name" value="OmpR/PhoB-type_DNA-bd"/>
</dbReference>
<accession>A0AA48H6B3</accession>
<dbReference type="Gene3D" id="1.10.10.10">
    <property type="entry name" value="Winged helix-like DNA-binding domain superfamily/Winged helix DNA-binding domain"/>
    <property type="match status" value="1"/>
</dbReference>
<evidence type="ECO:0000313" key="10">
    <source>
        <dbReference type="EMBL" id="BDU72648.1"/>
    </source>
</evidence>
<dbReference type="GO" id="GO:0005829">
    <property type="term" value="C:cytosol"/>
    <property type="evidence" value="ECO:0007669"/>
    <property type="project" value="TreeGrafter"/>
</dbReference>
<dbReference type="InterPro" id="IPR036388">
    <property type="entry name" value="WH-like_DNA-bd_sf"/>
</dbReference>
<dbReference type="EMBL" id="AP027080">
    <property type="protein sequence ID" value="BDU72648.1"/>
    <property type="molecule type" value="Genomic_DNA"/>
</dbReference>
<dbReference type="PROSITE" id="PS50110">
    <property type="entry name" value="RESPONSE_REGULATORY"/>
    <property type="match status" value="1"/>
</dbReference>
<evidence type="ECO:0000256" key="5">
    <source>
        <dbReference type="ARBA" id="ARBA00023163"/>
    </source>
</evidence>
<dbReference type="SMART" id="SM00862">
    <property type="entry name" value="Trans_reg_C"/>
    <property type="match status" value="1"/>
</dbReference>
<feature type="domain" description="Response regulatory" evidence="8">
    <location>
        <begin position="3"/>
        <end position="117"/>
    </location>
</feature>